<proteinExistence type="predicted"/>
<evidence type="ECO:0000313" key="1">
    <source>
        <dbReference type="EMBL" id="QWT29883.1"/>
    </source>
</evidence>
<organism evidence="1 2">
    <name type="scientific">Streptomyces phage KimJongPhill</name>
    <dbReference type="NCBI Taxonomy" id="2848886"/>
    <lineage>
        <taxon>Viruses</taxon>
        <taxon>Duplodnaviria</taxon>
        <taxon>Heunggongvirae</taxon>
        <taxon>Uroviricota</taxon>
        <taxon>Caudoviricetes</taxon>
        <taxon>Zukovirus</taxon>
        <taxon>Zukovirus phill</taxon>
    </lineage>
</organism>
<dbReference type="Proteomes" id="UP000683386">
    <property type="component" value="Segment"/>
</dbReference>
<dbReference type="RefSeq" id="YP_010655708.1">
    <property type="nucleotide sequence ID" value="NC_070830.1"/>
</dbReference>
<dbReference type="GeneID" id="77931574"/>
<dbReference type="EMBL" id="MW822144">
    <property type="protein sequence ID" value="QWT29883.1"/>
    <property type="molecule type" value="Genomic_DNA"/>
</dbReference>
<reference evidence="1" key="1">
    <citation type="submission" date="2021-03" db="EMBL/GenBank/DDBJ databases">
        <authorList>
            <person name="Alqahtani R."/>
            <person name="Behailu E."/>
            <person name="Cappabianca D.W."/>
            <person name="Csanadi-Schwartz K.M."/>
            <person name="Dalal A.S."/>
            <person name="Fahim M.S."/>
            <person name="Franklin J.M."/>
            <person name="Gluckman M.H."/>
            <person name="Levine C.J."/>
            <person name="Martin N."/>
            <person name="Milza N."/>
            <person name="Najmabadi R."/>
            <person name="Newman A.M."/>
            <person name="Pajunar M."/>
            <person name="Qalawee I."/>
            <person name="Rizvi A."/>
            <person name="Samuel A."/>
            <person name="Smith A."/>
            <person name="Swann F.E."/>
            <person name="Sweeney P."/>
            <person name="Torres N.R."/>
            <person name="Ventrone L."/>
            <person name="Ventura L."/>
            <person name="Wroe M."/>
            <person name="Acquaye N.A."/>
            <person name="Agnes T.J."/>
            <person name="Ahmed A."/>
            <person name="Ahmed S."/>
            <person name="Amodu B.A."/>
            <person name="Arefeayne N.F."/>
            <person name="Asamoah-Frimpong E.A."/>
            <person name="Attaran A."/>
            <person name="Barragan J.M."/>
            <person name="Baumgarten L.N."/>
            <person name="Berhane B."/>
            <person name="Beyene A."/>
            <person name="Bhattarai B."/>
            <person name="Biondokin D.V."/>
            <person name="Boone B.K."/>
            <person name="Burney S.Z."/>
            <person name="Cayanan J.-R.T."/>
            <person name="Cesta G."/>
            <person name="Chang J."/>
            <person name="Chavez J."/>
            <person name="Chorbajian C."/>
            <person name="Christian S."/>
            <person name="Corns J.R."/>
            <person name="Corns N.R."/>
            <person name="Cowan J.T."/>
            <person name="Coyne C."/>
            <person name="Dadzie B."/>
            <person name="Datu D.-L.V."/>
            <person name="Deng B.C."/>
            <person name="Der L."/>
            <person name="Dickerson K."/>
            <person name="Dozier E."/>
            <person name="Egbunine A.O."/>
            <person name="Farooq M."/>
            <person name="Fonge A.E."/>
            <person name="Ghomsi-Nono M.P."/>
            <person name="Giampietro H."/>
            <person name="Gunnison R.P."/>
            <person name="Han S.H."/>
            <person name="Hennigan A.J."/>
            <person name="Hong A.N."/>
            <person name="Ijomor E.C."/>
            <person name="Jalali A."/>
            <person name="Jamil T.Z."/>
            <person name="Jenkins C.R."/>
            <person name="Joseph M.A."/>
            <person name="Jowanowitch O.J."/>
            <person name="Kang D."/>
            <person name="Khan A."/>
            <person name="Khan Z.K."/>
            <person name="Kiewe T."/>
            <person name="Kjerulf A.B."/>
            <person name="Kolosey V."/>
            <person name="Kurup M."/>
            <person name="Lee V.H."/>
            <person name="Llontop-Maldonado V."/>
            <person name="Long P."/>
            <person name="Lu N."/>
            <person name="Majekodunmi A."/>
            <person name="Malik H.W."/>
            <person name="Marcellino S.C."/>
            <person name="Martinez L.A."/>
            <person name="Meher F.N."/>
            <person name="Michelin M.A."/>
            <person name="Mitchell K.G."/>
            <person name="Mullens W.J."/>
            <person name="Nwakama C."/>
            <person name="Nwosu F.T."/>
            <person name="Oboh E.C."/>
            <person name="Odujinrin O."/>
            <person name="Ogunsan O."/>
            <person name="O'Neill K."/>
            <person name="Oxlaj J.A."/>
            <person name="Patel A.K."/>
            <person name="Patel B.R."/>
            <person name="Pham Q."/>
            <person name="Porter J."/>
            <person name="Portes J."/>
            <person name="Prokopenko A."/>
            <person name="Quraishi M."/>
            <person name="Qureshi M.-A."/>
            <person name="Rivera A."/>
            <person name="Rubalsky V."/>
            <person name="Saikali Y."/>
            <person name="Saqaf K."/>
            <person name="Saroya S.R."/>
            <person name="Seas A."/>
            <person name="Shadrick R.E."/>
            <person name="Sharda N."/>
            <person name="Sigindere M.T."/>
            <person name="Simbi V.G."/>
            <person name="Thuzar C."/>
            <person name="Tran K."/>
            <person name="Tran V.D."/>
            <person name="Trang W."/>
            <person name="Vaishnav N."/>
            <person name="Vuong K."/>
            <person name="Walker C."/>
            <person name="Wallace S.A."/>
            <person name="Warfield J.C."/>
            <person name="Wikina T."/>
            <person name="Wobbeking F.T."/>
            <person name="Worrent L.D."/>
            <person name="Yan T."/>
            <person name="Zehra A."/>
            <person name="Avazpour P."/>
            <person name="Kim F.M."/>
            <person name="Mason K."/>
            <person name="Nguyen D.A."/>
            <person name="Pettit S.M."/>
            <person name="Zhou O.J."/>
            <person name="Brissett D.L."/>
            <person name="Gualtieri C."/>
            <person name="Hufford T.M."/>
            <person name="Ko J.M."/>
            <person name="Novak J.K."/>
            <person name="Smith Z.M."/>
            <person name="Mayer-Bacon C."/>
            <person name="Erill I."/>
            <person name="Caruso S.M."/>
            <person name="Garlena R.A."/>
            <person name="Russell D.A."/>
            <person name="Pope W.H."/>
            <person name="Jacobs-Sera D."/>
            <person name="Hatfull G.F."/>
        </authorList>
    </citation>
    <scope>NUCLEOTIDE SEQUENCE</scope>
</reference>
<gene>
    <name evidence="1" type="primary">102</name>
    <name evidence="1" type="ORF">SEA_KIMJONGPHILL_102</name>
</gene>
<protein>
    <submittedName>
        <fullName evidence="1">Uncharacterized protein</fullName>
    </submittedName>
</protein>
<keyword evidence="2" id="KW-1185">Reference proteome</keyword>
<evidence type="ECO:0000313" key="2">
    <source>
        <dbReference type="Proteomes" id="UP000683386"/>
    </source>
</evidence>
<accession>A0A8F2E6G6</accession>
<dbReference type="KEGG" id="vg:77931574"/>
<name>A0A8F2E6G6_9CAUD</name>
<sequence length="97" mass="11006">MTDRAPLDHAKIAVRAADIAAHHLTAFNPGDFLDALEMFGNSLTRFVWAAIDDSRDDEKLDDYFTELSSEEFAERYDAVAEILLTIFTAFLARLPRR</sequence>